<feature type="region of interest" description="Disordered" evidence="1">
    <location>
        <begin position="1"/>
        <end position="67"/>
    </location>
</feature>
<dbReference type="PANTHER" id="PTHR35896:SF3">
    <property type="entry name" value="MAJOR FACILITATOR SUPERFAMILY TRANSPORTER"/>
    <property type="match status" value="1"/>
</dbReference>
<evidence type="ECO:0000313" key="2">
    <source>
        <dbReference type="EMBL" id="EMF09248.1"/>
    </source>
</evidence>
<feature type="compositionally biased region" description="Basic residues" evidence="1">
    <location>
        <begin position="55"/>
        <end position="65"/>
    </location>
</feature>
<dbReference type="RefSeq" id="XP_016757369.1">
    <property type="nucleotide sequence ID" value="XM_016900868.1"/>
</dbReference>
<proteinExistence type="predicted"/>
<name>N1QFI9_SPHMS</name>
<dbReference type="HOGENOM" id="CLU_066042_0_0_1"/>
<accession>N1QFI9</accession>
<dbReference type="OrthoDB" id="3639104at2759"/>
<dbReference type="Proteomes" id="UP000016931">
    <property type="component" value="Unassembled WGS sequence"/>
</dbReference>
<gene>
    <name evidence="2" type="ORF">SEPMUDRAFT_110770</name>
</gene>
<organism evidence="2 3">
    <name type="scientific">Sphaerulina musiva (strain SO2202)</name>
    <name type="common">Poplar stem canker fungus</name>
    <name type="synonym">Septoria musiva</name>
    <dbReference type="NCBI Taxonomy" id="692275"/>
    <lineage>
        <taxon>Eukaryota</taxon>
        <taxon>Fungi</taxon>
        <taxon>Dikarya</taxon>
        <taxon>Ascomycota</taxon>
        <taxon>Pezizomycotina</taxon>
        <taxon>Dothideomycetes</taxon>
        <taxon>Dothideomycetidae</taxon>
        <taxon>Mycosphaerellales</taxon>
        <taxon>Mycosphaerellaceae</taxon>
        <taxon>Sphaerulina</taxon>
    </lineage>
</organism>
<keyword evidence="3" id="KW-1185">Reference proteome</keyword>
<reference evidence="2 3" key="1">
    <citation type="journal article" date="2012" name="PLoS Pathog.">
        <title>Diverse lifestyles and strategies of plant pathogenesis encoded in the genomes of eighteen Dothideomycetes fungi.</title>
        <authorList>
            <person name="Ohm R.A."/>
            <person name="Feau N."/>
            <person name="Henrissat B."/>
            <person name="Schoch C.L."/>
            <person name="Horwitz B.A."/>
            <person name="Barry K.W."/>
            <person name="Condon B.J."/>
            <person name="Copeland A.C."/>
            <person name="Dhillon B."/>
            <person name="Glaser F."/>
            <person name="Hesse C.N."/>
            <person name="Kosti I."/>
            <person name="LaButti K."/>
            <person name="Lindquist E.A."/>
            <person name="Lucas S."/>
            <person name="Salamov A.A."/>
            <person name="Bradshaw R.E."/>
            <person name="Ciuffetti L."/>
            <person name="Hamelin R.C."/>
            <person name="Kema G.H.J."/>
            <person name="Lawrence C."/>
            <person name="Scott J.A."/>
            <person name="Spatafora J.W."/>
            <person name="Turgeon B.G."/>
            <person name="de Wit P.J.G.M."/>
            <person name="Zhong S."/>
            <person name="Goodwin S.B."/>
            <person name="Grigoriev I.V."/>
        </authorList>
    </citation>
    <scope>NUCLEOTIDE SEQUENCE [LARGE SCALE GENOMIC DNA]</scope>
    <source>
        <strain evidence="2 3">SO2202</strain>
    </source>
</reference>
<dbReference type="OMA" id="HIGHCIF"/>
<dbReference type="EMBL" id="KB456269">
    <property type="protein sequence ID" value="EMF09248.1"/>
    <property type="molecule type" value="Genomic_DNA"/>
</dbReference>
<dbReference type="InterPro" id="IPR053008">
    <property type="entry name" value="Phomopsin_biosynth_assoc"/>
</dbReference>
<dbReference type="STRING" id="692275.N1QFI9"/>
<dbReference type="AlphaFoldDB" id="N1QFI9"/>
<sequence>MSSPTYDPVPKSPLHHDYPYSRGEAAAESDSDDFDPEQKPQIITDEEHHPSTTSSKKRSNKRTFLPHRLTPPPSTLILLTFLLPLLLWSLLLRPPTLILPSSLPLTSHCGSNATQALSLGCKFDLLAGSWTPSHCIDTASLSEFRTWITSPQRLRGAFPYFKDMAGTQRFRNEEELAWYDAEKTVWTTWEEHRWHCAMLMRRWHRAWLGMGRPNSRLGRLEHTMHCSKAVEEGLRRNEDAGWIVTEFQVSFESC</sequence>
<protein>
    <submittedName>
        <fullName evidence="2">Uncharacterized protein</fullName>
    </submittedName>
</protein>
<dbReference type="GeneID" id="27898005"/>
<dbReference type="eggNOG" id="ENOG502R9HK">
    <property type="taxonomic scope" value="Eukaryota"/>
</dbReference>
<dbReference type="PANTHER" id="PTHR35896">
    <property type="entry name" value="IG-LIKE DOMAIN-CONTAINING PROTEIN"/>
    <property type="match status" value="1"/>
</dbReference>
<evidence type="ECO:0000256" key="1">
    <source>
        <dbReference type="SAM" id="MobiDB-lite"/>
    </source>
</evidence>
<evidence type="ECO:0000313" key="3">
    <source>
        <dbReference type="Proteomes" id="UP000016931"/>
    </source>
</evidence>